<feature type="domain" description="OmpA-like" evidence="2">
    <location>
        <begin position="555"/>
        <end position="676"/>
    </location>
</feature>
<organism evidence="3 4">
    <name type="scientific">Plebeiibacterium marinum</name>
    <dbReference type="NCBI Taxonomy" id="2992111"/>
    <lineage>
        <taxon>Bacteria</taxon>
        <taxon>Pseudomonadati</taxon>
        <taxon>Bacteroidota</taxon>
        <taxon>Bacteroidia</taxon>
        <taxon>Marinilabiliales</taxon>
        <taxon>Marinilabiliaceae</taxon>
        <taxon>Plebeiibacterium</taxon>
    </lineage>
</organism>
<dbReference type="InterPro" id="IPR011659">
    <property type="entry name" value="WD40"/>
</dbReference>
<dbReference type="RefSeq" id="WP_301198092.1">
    <property type="nucleotide sequence ID" value="NZ_JAPDPI010000006.1"/>
</dbReference>
<dbReference type="InterPro" id="IPR006665">
    <property type="entry name" value="OmpA-like"/>
</dbReference>
<dbReference type="Pfam" id="PF07676">
    <property type="entry name" value="PD40"/>
    <property type="match status" value="2"/>
</dbReference>
<comment type="caution">
    <text evidence="3">The sequence shown here is derived from an EMBL/GenBank/DDBJ whole genome shotgun (WGS) entry which is preliminary data.</text>
</comment>
<dbReference type="AlphaFoldDB" id="A0AAE3MBW7"/>
<dbReference type="SUPFAM" id="SSF82171">
    <property type="entry name" value="DPP6 N-terminal domain-like"/>
    <property type="match status" value="1"/>
</dbReference>
<dbReference type="Gene3D" id="3.30.1330.60">
    <property type="entry name" value="OmpA-like domain"/>
    <property type="match status" value="1"/>
</dbReference>
<dbReference type="CDD" id="cd07185">
    <property type="entry name" value="OmpA_C-like"/>
    <property type="match status" value="1"/>
</dbReference>
<gene>
    <name evidence="3" type="ORF">OM074_04480</name>
</gene>
<dbReference type="Gene3D" id="2.120.10.30">
    <property type="entry name" value="TolB, C-terminal domain"/>
    <property type="match status" value="1"/>
</dbReference>
<proteinExistence type="predicted"/>
<evidence type="ECO:0000313" key="4">
    <source>
        <dbReference type="Proteomes" id="UP001207408"/>
    </source>
</evidence>
<dbReference type="InterPro" id="IPR036737">
    <property type="entry name" value="OmpA-like_sf"/>
</dbReference>
<sequence length="678" mass="76607">MKKIVQNIVFAIIISLGVQSTFAQSKLVNKGNSYYKKAEYYQALQVYLEAQNDGEKLSSDVQIKMGKCYFELNNIERALTTLIEVEDKLSTQEDFLIYAKVYHRSGLYAKEDRGAVFWYEKALKAGANPVQVNELIQSCNWAAAHTDQEPYRVNPSPIFTSGQSFGIQFYKDGVVYSSASESGSKNVDRQGKAFLNLYYSDLVDHEIQKGRLFSKALVTPYHIGAISFTSDFNTMYYTKVVRVKGGESRLKLYKRNYNGNDWDKEIELPFIDENFDYGHPAVSPDDKFLYFVSNMEGNGGRGGKDLYRVERLRGGMYGKVKNLGPEVNTFGDEVFPYISNDNVLYFSSDGHYGFGGLDLFRADYEEGAWKNVRNMYQPFNSVADDFAYIVSPKNPEKGFLSSSRTESGEDLIFTVEFIGEKEEEVIPEEGDVIDLENLPEETIVVEEVVEKPVVDLSMFPELFNAKVKSTYSNIAAAGVTVEIIDDATGKVVATGVSDDKGAFNVVIPDEYRKEGQEFELVFSKDGEFNAKRMIVNIMELADLNSNGLALTPIFNDDVLDDISGMVLYYEGMELTEESLKTLDRLAVYLQKNNQIVVKLNSHTDARGSKLDNLFNSQRMGEKVEGMLMEKGVDGESTIPRGYGERYIVNKCKRGVLCSNEEQLKNRRIEVVVWRVKNK</sequence>
<keyword evidence="4" id="KW-1185">Reference proteome</keyword>
<dbReference type="PROSITE" id="PS51123">
    <property type="entry name" value="OMPA_2"/>
    <property type="match status" value="1"/>
</dbReference>
<dbReference type="InterPro" id="IPR011990">
    <property type="entry name" value="TPR-like_helical_dom_sf"/>
</dbReference>
<dbReference type="Proteomes" id="UP001207408">
    <property type="component" value="Unassembled WGS sequence"/>
</dbReference>
<dbReference type="GO" id="GO:0016020">
    <property type="term" value="C:membrane"/>
    <property type="evidence" value="ECO:0007669"/>
    <property type="project" value="UniProtKB-UniRule"/>
</dbReference>
<reference evidence="3" key="1">
    <citation type="submission" date="2022-10" db="EMBL/GenBank/DDBJ databases">
        <authorList>
            <person name="Yu W.X."/>
        </authorList>
    </citation>
    <scope>NUCLEOTIDE SEQUENCE</scope>
    <source>
        <strain evidence="3">D04</strain>
    </source>
</reference>
<evidence type="ECO:0000259" key="2">
    <source>
        <dbReference type="PROSITE" id="PS51123"/>
    </source>
</evidence>
<accession>A0AAE3MBW7</accession>
<dbReference type="SUPFAM" id="SSF103088">
    <property type="entry name" value="OmpA-like"/>
    <property type="match status" value="1"/>
</dbReference>
<keyword evidence="1" id="KW-0472">Membrane</keyword>
<dbReference type="EMBL" id="JAPDPI010000006">
    <property type="protein sequence ID" value="MCW3804870.1"/>
    <property type="molecule type" value="Genomic_DNA"/>
</dbReference>
<dbReference type="Pfam" id="PF00691">
    <property type="entry name" value="OmpA"/>
    <property type="match status" value="1"/>
</dbReference>
<protein>
    <submittedName>
        <fullName evidence="3">OmpA family protein</fullName>
    </submittedName>
</protein>
<evidence type="ECO:0000313" key="3">
    <source>
        <dbReference type="EMBL" id="MCW3804870.1"/>
    </source>
</evidence>
<evidence type="ECO:0000256" key="1">
    <source>
        <dbReference type="PROSITE-ProRule" id="PRU00473"/>
    </source>
</evidence>
<name>A0AAE3MBW7_9BACT</name>
<dbReference type="InterPro" id="IPR011042">
    <property type="entry name" value="6-blade_b-propeller_TolB-like"/>
</dbReference>
<dbReference type="Gene3D" id="1.25.40.10">
    <property type="entry name" value="Tetratricopeptide repeat domain"/>
    <property type="match status" value="1"/>
</dbReference>
<dbReference type="SUPFAM" id="SSF48452">
    <property type="entry name" value="TPR-like"/>
    <property type="match status" value="1"/>
</dbReference>